<dbReference type="EMBL" id="JBJUIK010000001">
    <property type="protein sequence ID" value="KAL3538778.1"/>
    <property type="molecule type" value="Genomic_DNA"/>
</dbReference>
<evidence type="ECO:0008006" key="3">
    <source>
        <dbReference type="Google" id="ProtNLM"/>
    </source>
</evidence>
<comment type="caution">
    <text evidence="1">The sequence shown here is derived from an EMBL/GenBank/DDBJ whole genome shotgun (WGS) entry which is preliminary data.</text>
</comment>
<sequence>MTKAKAKKQSKIIRFLKAPIKILNKLYMNSMYGCAGRIGENTAVVSCSIAPQVYSQQLPRNFSVSSSNDSQQEEELRELIRAVSTKLGEIKTVDAQLQKPRAGLAAAAASAEKRSYSVGIGRIGRIDEDMPCDFKEADANNNAYPRCKSYAVTTSSGIAVR</sequence>
<gene>
    <name evidence="1" type="ORF">ACH5RR_002144</name>
</gene>
<name>A0ABD3B5G2_9GENT</name>
<proteinExistence type="predicted"/>
<keyword evidence="2" id="KW-1185">Reference proteome</keyword>
<accession>A0ABD3B5G2</accession>
<dbReference type="PANTHER" id="PTHR33526:SF30">
    <property type="entry name" value="DUF4005 DOMAIN-CONTAINING PROTEIN"/>
    <property type="match status" value="1"/>
</dbReference>
<dbReference type="PIRSF" id="PIRSF031279">
    <property type="entry name" value="UCP031279"/>
    <property type="match status" value="1"/>
</dbReference>
<reference evidence="1 2" key="1">
    <citation type="submission" date="2024-11" db="EMBL/GenBank/DDBJ databases">
        <title>A near-complete genome assembly of Cinchona calisaya.</title>
        <authorList>
            <person name="Lian D.C."/>
            <person name="Zhao X.W."/>
            <person name="Wei L."/>
        </authorList>
    </citation>
    <scope>NUCLEOTIDE SEQUENCE [LARGE SCALE GENOMIC DNA]</scope>
    <source>
        <tissue evidence="1">Nenye</tissue>
    </source>
</reference>
<dbReference type="Proteomes" id="UP001630127">
    <property type="component" value="Unassembled WGS sequence"/>
</dbReference>
<organism evidence="1 2">
    <name type="scientific">Cinchona calisaya</name>
    <dbReference type="NCBI Taxonomy" id="153742"/>
    <lineage>
        <taxon>Eukaryota</taxon>
        <taxon>Viridiplantae</taxon>
        <taxon>Streptophyta</taxon>
        <taxon>Embryophyta</taxon>
        <taxon>Tracheophyta</taxon>
        <taxon>Spermatophyta</taxon>
        <taxon>Magnoliopsida</taxon>
        <taxon>eudicotyledons</taxon>
        <taxon>Gunneridae</taxon>
        <taxon>Pentapetalae</taxon>
        <taxon>asterids</taxon>
        <taxon>lamiids</taxon>
        <taxon>Gentianales</taxon>
        <taxon>Rubiaceae</taxon>
        <taxon>Cinchonoideae</taxon>
        <taxon>Cinchoneae</taxon>
        <taxon>Cinchona</taxon>
    </lineage>
</organism>
<dbReference type="InterPro" id="IPR016972">
    <property type="entry name" value="UCP031279"/>
</dbReference>
<dbReference type="AlphaFoldDB" id="A0ABD3B5G2"/>
<dbReference type="PANTHER" id="PTHR33526">
    <property type="entry name" value="OS07G0123800 PROTEIN"/>
    <property type="match status" value="1"/>
</dbReference>
<evidence type="ECO:0000313" key="2">
    <source>
        <dbReference type="Proteomes" id="UP001630127"/>
    </source>
</evidence>
<evidence type="ECO:0000313" key="1">
    <source>
        <dbReference type="EMBL" id="KAL3538778.1"/>
    </source>
</evidence>
<protein>
    <recommendedName>
        <fullName evidence="3">DNA-directed DNA polymerase</fullName>
    </recommendedName>
</protein>